<accession>A0A9P8CEA4</accession>
<evidence type="ECO:0000256" key="2">
    <source>
        <dbReference type="ARBA" id="ARBA00008305"/>
    </source>
</evidence>
<evidence type="ECO:0000256" key="4">
    <source>
        <dbReference type="ARBA" id="ARBA00014846"/>
    </source>
</evidence>
<protein>
    <recommendedName>
        <fullName evidence="4 9">Inositol-pentakisphosphate 2-kinase</fullName>
        <ecNumber evidence="3 9">2.7.1.158</ecNumber>
    </recommendedName>
</protein>
<keyword evidence="6 9" id="KW-0547">Nucleotide-binding</keyword>
<dbReference type="InterPro" id="IPR009286">
    <property type="entry name" value="Ins_P5_2-kin"/>
</dbReference>
<evidence type="ECO:0000256" key="8">
    <source>
        <dbReference type="ARBA" id="ARBA00022840"/>
    </source>
</evidence>
<organism evidence="10 11">
    <name type="scientific">Calycina marina</name>
    <dbReference type="NCBI Taxonomy" id="1763456"/>
    <lineage>
        <taxon>Eukaryota</taxon>
        <taxon>Fungi</taxon>
        <taxon>Dikarya</taxon>
        <taxon>Ascomycota</taxon>
        <taxon>Pezizomycotina</taxon>
        <taxon>Leotiomycetes</taxon>
        <taxon>Helotiales</taxon>
        <taxon>Pezizellaceae</taxon>
        <taxon>Calycina</taxon>
    </lineage>
</organism>
<dbReference type="EMBL" id="MU253972">
    <property type="protein sequence ID" value="KAG9243495.1"/>
    <property type="molecule type" value="Genomic_DNA"/>
</dbReference>
<dbReference type="PANTHER" id="PTHR14456">
    <property type="entry name" value="INOSITOL POLYPHOSPHATE KINASE 1"/>
    <property type="match status" value="1"/>
</dbReference>
<gene>
    <name evidence="10" type="ORF">BJ878DRAFT_114799</name>
</gene>
<keyword evidence="7 9" id="KW-0418">Kinase</keyword>
<comment type="function">
    <text evidence="9">Phosphorylates Ins(1,3,4,5,6)P5 at position 2 to form Ins(1,2,3,4,5,6)P6 (InsP6 or phytate).</text>
</comment>
<dbReference type="GO" id="GO:0005634">
    <property type="term" value="C:nucleus"/>
    <property type="evidence" value="ECO:0007669"/>
    <property type="project" value="TreeGrafter"/>
</dbReference>
<keyword evidence="8 9" id="KW-0067">ATP-binding</keyword>
<proteinExistence type="inferred from homology"/>
<dbReference type="Pfam" id="PF06090">
    <property type="entry name" value="Ins_P5_2-kin"/>
    <property type="match status" value="1"/>
</dbReference>
<dbReference type="PANTHER" id="PTHR14456:SF2">
    <property type="entry name" value="INOSITOL-PENTAKISPHOSPHATE 2-KINASE"/>
    <property type="match status" value="1"/>
</dbReference>
<dbReference type="AlphaFoldDB" id="A0A9P8CEA4"/>
<sequence>MALPPETYFSYLAEGAANVVYRIQLPHLQAVPPPSITEEYEEYEDDESQPTESDIAPDWLQSSENKLLRVRKDLPTTQPCESSHHAWLSLIAPMFEPDQIVQQSLVSLRAWNIIDQLNKELRRWDQDGHRSKLRPSKRRGVYLADDEYGLLVDDMTSQNSTDAVVEFKPKWLSQSPSAPKDAKRCRQCAYVAQRNAKRAGSGKPPTEEPCPLDLISVSKQDRIKAARLILPPQESQIAIARMTEWLASNSLLSRLRGYQNHLDKNGPLVSDVNDENFQLAMTLRDCTVFMRIRGGMNDPNSAIEARLGDLDLKSKEKRQYWVDTEKALINEGWYMATELETFRQPNNCHICSKQYQT</sequence>
<dbReference type="EC" id="2.7.1.158" evidence="3 9"/>
<comment type="caution">
    <text evidence="10">The sequence shown here is derived from an EMBL/GenBank/DDBJ whole genome shotgun (WGS) entry which is preliminary data.</text>
</comment>
<evidence type="ECO:0000256" key="1">
    <source>
        <dbReference type="ARBA" id="ARBA00003979"/>
    </source>
</evidence>
<evidence type="ECO:0000313" key="10">
    <source>
        <dbReference type="EMBL" id="KAG9243495.1"/>
    </source>
</evidence>
<name>A0A9P8CEA4_9HELO</name>
<dbReference type="GO" id="GO:0032958">
    <property type="term" value="P:inositol phosphate biosynthetic process"/>
    <property type="evidence" value="ECO:0007669"/>
    <property type="project" value="TreeGrafter"/>
</dbReference>
<evidence type="ECO:0000256" key="5">
    <source>
        <dbReference type="ARBA" id="ARBA00022679"/>
    </source>
</evidence>
<comment type="domain">
    <text evidence="9">The EXKPK motif is conserved in inositol-pentakisphosphate 2-kinases of both family 1 and 2.</text>
</comment>
<dbReference type="Proteomes" id="UP000887226">
    <property type="component" value="Unassembled WGS sequence"/>
</dbReference>
<dbReference type="GO" id="GO:0005524">
    <property type="term" value="F:ATP binding"/>
    <property type="evidence" value="ECO:0007669"/>
    <property type="project" value="UniProtKB-KW"/>
</dbReference>
<reference evidence="10" key="1">
    <citation type="journal article" date="2021" name="IMA Fungus">
        <title>Genomic characterization of three marine fungi, including Emericellopsis atlantica sp. nov. with signatures of a generalist lifestyle and marine biomass degradation.</title>
        <authorList>
            <person name="Hagestad O.C."/>
            <person name="Hou L."/>
            <person name="Andersen J.H."/>
            <person name="Hansen E.H."/>
            <person name="Altermark B."/>
            <person name="Li C."/>
            <person name="Kuhnert E."/>
            <person name="Cox R.J."/>
            <person name="Crous P.W."/>
            <person name="Spatafora J.W."/>
            <person name="Lail K."/>
            <person name="Amirebrahimi M."/>
            <person name="Lipzen A."/>
            <person name="Pangilinan J."/>
            <person name="Andreopoulos W."/>
            <person name="Hayes R.D."/>
            <person name="Ng V."/>
            <person name="Grigoriev I.V."/>
            <person name="Jackson S.A."/>
            <person name="Sutton T.D.S."/>
            <person name="Dobson A.D.W."/>
            <person name="Rama T."/>
        </authorList>
    </citation>
    <scope>NUCLEOTIDE SEQUENCE</scope>
    <source>
        <strain evidence="10">TRa3180A</strain>
    </source>
</reference>
<evidence type="ECO:0000256" key="6">
    <source>
        <dbReference type="ARBA" id="ARBA00022741"/>
    </source>
</evidence>
<dbReference type="OrthoDB" id="272370at2759"/>
<dbReference type="GO" id="GO:0035299">
    <property type="term" value="F:inositol-1,3,4,5,6-pentakisphosphate 2-kinase activity"/>
    <property type="evidence" value="ECO:0007669"/>
    <property type="project" value="UniProtKB-EC"/>
</dbReference>
<evidence type="ECO:0000313" key="11">
    <source>
        <dbReference type="Proteomes" id="UP000887226"/>
    </source>
</evidence>
<evidence type="ECO:0000256" key="9">
    <source>
        <dbReference type="RuleBase" id="RU364126"/>
    </source>
</evidence>
<evidence type="ECO:0000256" key="7">
    <source>
        <dbReference type="ARBA" id="ARBA00022777"/>
    </source>
</evidence>
<comment type="catalytic activity">
    <reaction evidence="9">
        <text>1D-myo-inositol 1,3,4,5,6-pentakisphosphate + ATP = 1D-myo-inositol hexakisphosphate + ADP + H(+)</text>
        <dbReference type="Rhea" id="RHEA:20313"/>
        <dbReference type="ChEBI" id="CHEBI:15378"/>
        <dbReference type="ChEBI" id="CHEBI:30616"/>
        <dbReference type="ChEBI" id="CHEBI:57733"/>
        <dbReference type="ChEBI" id="CHEBI:58130"/>
        <dbReference type="ChEBI" id="CHEBI:456216"/>
        <dbReference type="EC" id="2.7.1.158"/>
    </reaction>
</comment>
<keyword evidence="11" id="KW-1185">Reference proteome</keyword>
<comment type="function">
    <text evidence="1">Has kinase activity and phosphorylates inositol-1,3,4,5,6-pentakisphosphate (Ins(1,3,4,5,6)P5) to produce 1,2,3,4,5,6-hexakisphosphate (InsP6), also known as phytate.</text>
</comment>
<comment type="similarity">
    <text evidence="2">Belongs to the IPK1 type 1 family.</text>
</comment>
<keyword evidence="5 9" id="KW-0808">Transferase</keyword>
<evidence type="ECO:0000256" key="3">
    <source>
        <dbReference type="ARBA" id="ARBA00012023"/>
    </source>
</evidence>